<dbReference type="EMBL" id="JAWDGP010004193">
    <property type="protein sequence ID" value="KAK3766863.1"/>
    <property type="molecule type" value="Genomic_DNA"/>
</dbReference>
<organism evidence="1 2">
    <name type="scientific">Elysia crispata</name>
    <name type="common">lettuce slug</name>
    <dbReference type="NCBI Taxonomy" id="231223"/>
    <lineage>
        <taxon>Eukaryota</taxon>
        <taxon>Metazoa</taxon>
        <taxon>Spiralia</taxon>
        <taxon>Lophotrochozoa</taxon>
        <taxon>Mollusca</taxon>
        <taxon>Gastropoda</taxon>
        <taxon>Heterobranchia</taxon>
        <taxon>Euthyneura</taxon>
        <taxon>Panpulmonata</taxon>
        <taxon>Sacoglossa</taxon>
        <taxon>Placobranchoidea</taxon>
        <taxon>Plakobranchidae</taxon>
        <taxon>Elysia</taxon>
    </lineage>
</organism>
<sequence length="187" mass="20789">MVDNENCVRHVPIHLVKRPPITESSGNQSQKDRPLQTLETRHWVESDTCCLARQARGVILAANERPRSKGQHEQVLIFGGLWTLFHGDGQLSRVKTQSAPLLQSVSIQNPANEAQCPLSVRTNDDKVGKQQFPSLCSRQWSREAGKGGYRISHWGEIMKKTFTAGVKPKLGQGGRVGIQFLDQVGNI</sequence>
<keyword evidence="2" id="KW-1185">Reference proteome</keyword>
<dbReference type="AlphaFoldDB" id="A0AAE0ZCP2"/>
<proteinExistence type="predicted"/>
<evidence type="ECO:0000313" key="2">
    <source>
        <dbReference type="Proteomes" id="UP001283361"/>
    </source>
</evidence>
<accession>A0AAE0ZCP2</accession>
<comment type="caution">
    <text evidence="1">The sequence shown here is derived from an EMBL/GenBank/DDBJ whole genome shotgun (WGS) entry which is preliminary data.</text>
</comment>
<protein>
    <submittedName>
        <fullName evidence="1">Uncharacterized protein</fullName>
    </submittedName>
</protein>
<evidence type="ECO:0000313" key="1">
    <source>
        <dbReference type="EMBL" id="KAK3766863.1"/>
    </source>
</evidence>
<name>A0AAE0ZCP2_9GAST</name>
<dbReference type="Proteomes" id="UP001283361">
    <property type="component" value="Unassembled WGS sequence"/>
</dbReference>
<reference evidence="1" key="1">
    <citation type="journal article" date="2023" name="G3 (Bethesda)">
        <title>A reference genome for the long-term kleptoplast-retaining sea slug Elysia crispata morphotype clarki.</title>
        <authorList>
            <person name="Eastman K.E."/>
            <person name="Pendleton A.L."/>
            <person name="Shaikh M.A."/>
            <person name="Suttiyut T."/>
            <person name="Ogas R."/>
            <person name="Tomko P."/>
            <person name="Gavelis G."/>
            <person name="Widhalm J.R."/>
            <person name="Wisecaver J.H."/>
        </authorList>
    </citation>
    <scope>NUCLEOTIDE SEQUENCE</scope>
    <source>
        <strain evidence="1">ECLA1</strain>
    </source>
</reference>
<gene>
    <name evidence="1" type="ORF">RRG08_052006</name>
</gene>